<evidence type="ECO:0000313" key="2">
    <source>
        <dbReference type="Proteomes" id="UP001164761"/>
    </source>
</evidence>
<accession>A0ABY6ZBX4</accession>
<reference evidence="1" key="1">
    <citation type="submission" date="2022-08" db="EMBL/GenBank/DDBJ databases">
        <title>Alicyclobacillus fastidiosus DSM 17978, complete genome.</title>
        <authorList>
            <person name="Wang Q."/>
            <person name="Cai R."/>
            <person name="Wang Z."/>
        </authorList>
    </citation>
    <scope>NUCLEOTIDE SEQUENCE</scope>
    <source>
        <strain evidence="1">DSM 17978</strain>
    </source>
</reference>
<dbReference type="InterPro" id="IPR014710">
    <property type="entry name" value="RmlC-like_jellyroll"/>
</dbReference>
<name>A0ABY6ZBX4_9BACL</name>
<keyword evidence="2" id="KW-1185">Reference proteome</keyword>
<gene>
    <name evidence="1" type="ORF">NZD89_18090</name>
</gene>
<dbReference type="Proteomes" id="UP001164761">
    <property type="component" value="Chromosome"/>
</dbReference>
<evidence type="ECO:0000313" key="1">
    <source>
        <dbReference type="EMBL" id="WAH40273.1"/>
    </source>
</evidence>
<dbReference type="EMBL" id="CP104067">
    <property type="protein sequence ID" value="WAH40273.1"/>
    <property type="molecule type" value="Genomic_DNA"/>
</dbReference>
<sequence length="59" mass="6624">MLVLFNDGKIESVEGSDVLRLTPPEVFQQAYDIHARQFAKDVASITETLTIGPPSRHQR</sequence>
<dbReference type="Gene3D" id="2.60.120.10">
    <property type="entry name" value="Jelly Rolls"/>
    <property type="match status" value="1"/>
</dbReference>
<dbReference type="RefSeq" id="WP_268004170.1">
    <property type="nucleotide sequence ID" value="NZ_BSUT01000001.1"/>
</dbReference>
<protein>
    <submittedName>
        <fullName evidence="1">Uncharacterized protein</fullName>
    </submittedName>
</protein>
<proteinExistence type="predicted"/>
<organism evidence="1 2">
    <name type="scientific">Alicyclobacillus fastidiosus</name>
    <dbReference type="NCBI Taxonomy" id="392011"/>
    <lineage>
        <taxon>Bacteria</taxon>
        <taxon>Bacillati</taxon>
        <taxon>Bacillota</taxon>
        <taxon>Bacilli</taxon>
        <taxon>Bacillales</taxon>
        <taxon>Alicyclobacillaceae</taxon>
        <taxon>Alicyclobacillus</taxon>
    </lineage>
</organism>